<feature type="compositionally biased region" description="Polar residues" evidence="1">
    <location>
        <begin position="325"/>
        <end position="338"/>
    </location>
</feature>
<feature type="transmembrane region" description="Helical" evidence="2">
    <location>
        <begin position="20"/>
        <end position="38"/>
    </location>
</feature>
<keyword evidence="2" id="KW-0472">Membrane</keyword>
<feature type="transmembrane region" description="Helical" evidence="2">
    <location>
        <begin position="226"/>
        <end position="249"/>
    </location>
</feature>
<feature type="transmembrane region" description="Helical" evidence="2">
    <location>
        <begin position="50"/>
        <end position="69"/>
    </location>
</feature>
<proteinExistence type="predicted"/>
<sequence>MVSVPPGVDIRLERAGFDGVIISILAYGALLMLYIQLLRVLLTRPKRGKVFWAISAYSALLFTFGSIAAGGKIKIAEYVYVSSRFTEGFNSTNIDTWVPSHVYQESVRSSMNVMSRVCTTLTPWIGDAFMIYRLMVIWSYQWWLLLLPVPLYISHVGMAIPLLITETRPGDIFWEEKSRLYGIIFHTLCVSLNLLISLLITAKLLTMRKKLEIALGKLGASFYTSWFTILVESGGFATLWGIIYLATLAQNHWSQNDFLQPYYYVIALTRMIIVLRMAQNQAWCRDTVSAANMGVMDWEVSSAHTMPVDVPPSDIGKDGMKQLKSPVSSGTSMHTLGQ</sequence>
<dbReference type="AlphaFoldDB" id="A0A8H5G2G1"/>
<evidence type="ECO:0000313" key="3">
    <source>
        <dbReference type="EMBL" id="KAF5357154.1"/>
    </source>
</evidence>
<feature type="transmembrane region" description="Helical" evidence="2">
    <location>
        <begin position="261"/>
        <end position="278"/>
    </location>
</feature>
<keyword evidence="4" id="KW-1185">Reference proteome</keyword>
<evidence type="ECO:0000256" key="1">
    <source>
        <dbReference type="SAM" id="MobiDB-lite"/>
    </source>
</evidence>
<name>A0A8H5G2G1_9AGAR</name>
<organism evidence="3 4">
    <name type="scientific">Leucocoprinus leucothites</name>
    <dbReference type="NCBI Taxonomy" id="201217"/>
    <lineage>
        <taxon>Eukaryota</taxon>
        <taxon>Fungi</taxon>
        <taxon>Dikarya</taxon>
        <taxon>Basidiomycota</taxon>
        <taxon>Agaricomycotina</taxon>
        <taxon>Agaricomycetes</taxon>
        <taxon>Agaricomycetidae</taxon>
        <taxon>Agaricales</taxon>
        <taxon>Agaricineae</taxon>
        <taxon>Agaricaceae</taxon>
        <taxon>Leucocoprinus</taxon>
    </lineage>
</organism>
<keyword evidence="2" id="KW-0812">Transmembrane</keyword>
<dbReference type="EMBL" id="JAACJO010000006">
    <property type="protein sequence ID" value="KAF5357154.1"/>
    <property type="molecule type" value="Genomic_DNA"/>
</dbReference>
<feature type="transmembrane region" description="Helical" evidence="2">
    <location>
        <begin position="142"/>
        <end position="164"/>
    </location>
</feature>
<dbReference type="Proteomes" id="UP000559027">
    <property type="component" value="Unassembled WGS sequence"/>
</dbReference>
<accession>A0A8H5G2G1</accession>
<feature type="region of interest" description="Disordered" evidence="1">
    <location>
        <begin position="315"/>
        <end position="338"/>
    </location>
</feature>
<evidence type="ECO:0000313" key="4">
    <source>
        <dbReference type="Proteomes" id="UP000559027"/>
    </source>
</evidence>
<feature type="transmembrane region" description="Helical" evidence="2">
    <location>
        <begin position="113"/>
        <end position="135"/>
    </location>
</feature>
<keyword evidence="2" id="KW-1133">Transmembrane helix</keyword>
<evidence type="ECO:0000256" key="2">
    <source>
        <dbReference type="SAM" id="Phobius"/>
    </source>
</evidence>
<reference evidence="3 4" key="1">
    <citation type="journal article" date="2020" name="ISME J.">
        <title>Uncovering the hidden diversity of litter-decomposition mechanisms in mushroom-forming fungi.</title>
        <authorList>
            <person name="Floudas D."/>
            <person name="Bentzer J."/>
            <person name="Ahren D."/>
            <person name="Johansson T."/>
            <person name="Persson P."/>
            <person name="Tunlid A."/>
        </authorList>
    </citation>
    <scope>NUCLEOTIDE SEQUENCE [LARGE SCALE GENOMIC DNA]</scope>
    <source>
        <strain evidence="3 4">CBS 146.42</strain>
    </source>
</reference>
<feature type="transmembrane region" description="Helical" evidence="2">
    <location>
        <begin position="184"/>
        <end position="205"/>
    </location>
</feature>
<comment type="caution">
    <text evidence="3">The sequence shown here is derived from an EMBL/GenBank/DDBJ whole genome shotgun (WGS) entry which is preliminary data.</text>
</comment>
<gene>
    <name evidence="3" type="ORF">D9756_006849</name>
</gene>
<protein>
    <submittedName>
        <fullName evidence="3">Uncharacterized protein</fullName>
    </submittedName>
</protein>
<dbReference type="OrthoDB" id="3351617at2759"/>